<name>A0A6A9UQ49_9ACTN</name>
<dbReference type="EMBL" id="WPCU01000003">
    <property type="protein sequence ID" value="MVA74853.1"/>
    <property type="molecule type" value="Genomic_DNA"/>
</dbReference>
<feature type="transmembrane region" description="Helical" evidence="1">
    <location>
        <begin position="96"/>
        <end position="118"/>
    </location>
</feature>
<keyword evidence="1" id="KW-0472">Membrane</keyword>
<keyword evidence="1" id="KW-0812">Transmembrane</keyword>
<evidence type="ECO:0000313" key="3">
    <source>
        <dbReference type="Proteomes" id="UP000435304"/>
    </source>
</evidence>
<keyword evidence="3" id="KW-1185">Reference proteome</keyword>
<accession>A0A6A9UQ49</accession>
<sequence>MNLPVHPHLLVLRTAATLVLAALIGQAGWAAAGIGRDPRWFGLHETFAWVTLAVCLASLVVYVVLRRTAGRLLVTMAAVVAVLPLVQIGLAEARVIDAHVFVGVLTVMVGTALTSWTYRHKLPAAD</sequence>
<keyword evidence="1" id="KW-1133">Transmembrane helix</keyword>
<proteinExistence type="predicted"/>
<gene>
    <name evidence="2" type="ORF">GC722_02225</name>
</gene>
<dbReference type="AlphaFoldDB" id="A0A6A9UQ49"/>
<comment type="caution">
    <text evidence="2">The sequence shown here is derived from an EMBL/GenBank/DDBJ whole genome shotgun (WGS) entry which is preliminary data.</text>
</comment>
<protein>
    <submittedName>
        <fullName evidence="2">Uncharacterized protein</fullName>
    </submittedName>
</protein>
<evidence type="ECO:0000313" key="2">
    <source>
        <dbReference type="EMBL" id="MVA74853.1"/>
    </source>
</evidence>
<organism evidence="2 3">
    <name type="scientific">Auraticoccus cholistanensis</name>
    <dbReference type="NCBI Taxonomy" id="2656650"/>
    <lineage>
        <taxon>Bacteria</taxon>
        <taxon>Bacillati</taxon>
        <taxon>Actinomycetota</taxon>
        <taxon>Actinomycetes</taxon>
        <taxon>Propionibacteriales</taxon>
        <taxon>Propionibacteriaceae</taxon>
        <taxon>Auraticoccus</taxon>
    </lineage>
</organism>
<dbReference type="RefSeq" id="WP_156607511.1">
    <property type="nucleotide sequence ID" value="NZ_WPCU01000003.1"/>
</dbReference>
<feature type="transmembrane region" description="Helical" evidence="1">
    <location>
        <begin position="72"/>
        <end position="90"/>
    </location>
</feature>
<evidence type="ECO:0000256" key="1">
    <source>
        <dbReference type="SAM" id="Phobius"/>
    </source>
</evidence>
<dbReference type="Proteomes" id="UP000435304">
    <property type="component" value="Unassembled WGS sequence"/>
</dbReference>
<reference evidence="2 3" key="1">
    <citation type="submission" date="2019-12" db="EMBL/GenBank/DDBJ databases">
        <title>Auraticoccus cholistani sp. nov., an actinomycete isolated from soil of Cholistan desert.</title>
        <authorList>
            <person name="Cheema M.T."/>
        </authorList>
    </citation>
    <scope>NUCLEOTIDE SEQUENCE [LARGE SCALE GENOMIC DNA]</scope>
    <source>
        <strain evidence="2 3">F435</strain>
    </source>
</reference>
<feature type="transmembrane region" description="Helical" evidence="1">
    <location>
        <begin position="46"/>
        <end position="65"/>
    </location>
</feature>